<accession>D3FDQ2</accession>
<organism evidence="2 3">
    <name type="scientific">Conexibacter woesei (strain DSM 14684 / CCUG 47730 / CIP 108061 / JCM 11494 / NBRC 100937 / ID131577)</name>
    <dbReference type="NCBI Taxonomy" id="469383"/>
    <lineage>
        <taxon>Bacteria</taxon>
        <taxon>Bacillati</taxon>
        <taxon>Actinomycetota</taxon>
        <taxon>Thermoleophilia</taxon>
        <taxon>Solirubrobacterales</taxon>
        <taxon>Conexibacteraceae</taxon>
        <taxon>Conexibacter</taxon>
    </lineage>
</organism>
<keyword evidence="3" id="KW-1185">Reference proteome</keyword>
<dbReference type="EMBL" id="CP001854">
    <property type="protein sequence ID" value="ADB49626.1"/>
    <property type="molecule type" value="Genomic_DNA"/>
</dbReference>
<proteinExistence type="predicted"/>
<dbReference type="KEGG" id="cwo:Cwoe_1197"/>
<evidence type="ECO:0000313" key="3">
    <source>
        <dbReference type="Proteomes" id="UP000008229"/>
    </source>
</evidence>
<evidence type="ECO:0000313" key="2">
    <source>
        <dbReference type="EMBL" id="ADB49626.1"/>
    </source>
</evidence>
<name>D3FDQ2_CONWI</name>
<reference evidence="3" key="2">
    <citation type="submission" date="2010-01" db="EMBL/GenBank/DDBJ databases">
        <title>The complete genome of Conexibacter woesei DSM 14684.</title>
        <authorList>
            <consortium name="US DOE Joint Genome Institute (JGI-PGF)"/>
            <person name="Lucas S."/>
            <person name="Copeland A."/>
            <person name="Lapidus A."/>
            <person name="Glavina del Rio T."/>
            <person name="Dalin E."/>
            <person name="Tice H."/>
            <person name="Bruce D."/>
            <person name="Goodwin L."/>
            <person name="Pitluck S."/>
            <person name="Kyrpides N."/>
            <person name="Mavromatis K."/>
            <person name="Ivanova N."/>
            <person name="Mikhailova N."/>
            <person name="Chertkov O."/>
            <person name="Brettin T."/>
            <person name="Detter J.C."/>
            <person name="Han C."/>
            <person name="Larimer F."/>
            <person name="Land M."/>
            <person name="Hauser L."/>
            <person name="Markowitz V."/>
            <person name="Cheng J.-F."/>
            <person name="Hugenholtz P."/>
            <person name="Woyke T."/>
            <person name="Wu D."/>
            <person name="Pukall R."/>
            <person name="Steenblock K."/>
            <person name="Schneider S."/>
            <person name="Klenk H.-P."/>
            <person name="Eisen J.A."/>
        </authorList>
    </citation>
    <scope>NUCLEOTIDE SEQUENCE [LARGE SCALE GENOMIC DNA]</scope>
    <source>
        <strain evidence="3">DSM 14684 / CIP 108061 / JCM 11494 / NBRC 100937 / ID131577</strain>
    </source>
</reference>
<gene>
    <name evidence="2" type="ordered locus">Cwoe_1197</name>
</gene>
<feature type="region of interest" description="Disordered" evidence="1">
    <location>
        <begin position="94"/>
        <end position="117"/>
    </location>
</feature>
<protein>
    <submittedName>
        <fullName evidence="2">Uncharacterized protein</fullName>
    </submittedName>
</protein>
<evidence type="ECO:0000256" key="1">
    <source>
        <dbReference type="SAM" id="MobiDB-lite"/>
    </source>
</evidence>
<dbReference type="HOGENOM" id="CLU_2080773_0_0_11"/>
<sequence>MSAPGAQPARAGGGPAAQPLAEFLAAAPRLQRTALRALLALARRPRGARLIARLPAAEQLAQATLALIRYDEPSAARALGWDADAVVARGRAMRAGSGGPASAARRSACGAASGDAT</sequence>
<dbReference type="Proteomes" id="UP000008229">
    <property type="component" value="Chromosome"/>
</dbReference>
<reference evidence="2 3" key="1">
    <citation type="journal article" date="2010" name="Stand. Genomic Sci.">
        <title>Complete genome sequence of Conexibacter woesei type strain (ID131577).</title>
        <authorList>
            <person name="Pukall R."/>
            <person name="Lapidus A."/>
            <person name="Glavina Del Rio T."/>
            <person name="Copeland A."/>
            <person name="Tice H."/>
            <person name="Cheng J.-F."/>
            <person name="Lucas S."/>
            <person name="Chen F."/>
            <person name="Nolan M."/>
            <person name="Bruce D."/>
            <person name="Goodwin L."/>
            <person name="Pitluck S."/>
            <person name="Mavromatis K."/>
            <person name="Ivanova N."/>
            <person name="Ovchinnikova G."/>
            <person name="Pati A."/>
            <person name="Chen A."/>
            <person name="Palaniappan K."/>
            <person name="Land M."/>
            <person name="Hauser L."/>
            <person name="Chang Y.-J."/>
            <person name="Jeffries C.D."/>
            <person name="Chain P."/>
            <person name="Meincke L."/>
            <person name="Sims D."/>
            <person name="Brettin T."/>
            <person name="Detter J.C."/>
            <person name="Rohde M."/>
            <person name="Goeker M."/>
            <person name="Bristow J."/>
            <person name="Eisen J.A."/>
            <person name="Markowitz V."/>
            <person name="Kyrpides N.C."/>
            <person name="Klenk H.-P."/>
            <person name="Hugenholtz P."/>
        </authorList>
    </citation>
    <scope>NUCLEOTIDE SEQUENCE [LARGE SCALE GENOMIC DNA]</scope>
    <source>
        <strain evidence="3">DSM 14684 / CIP 108061 / JCM 11494 / NBRC 100937 / ID131577</strain>
    </source>
</reference>
<dbReference type="RefSeq" id="WP_012932677.1">
    <property type="nucleotide sequence ID" value="NC_013739.1"/>
</dbReference>
<dbReference type="STRING" id="469383.Cwoe_1197"/>
<dbReference type="AlphaFoldDB" id="D3FDQ2"/>